<evidence type="ECO:0000256" key="2">
    <source>
        <dbReference type="ARBA" id="ARBA00022692"/>
    </source>
</evidence>
<gene>
    <name evidence="9" type="ORF">ALTATR162_LOCUS5086</name>
</gene>
<comment type="caution">
    <text evidence="9">The sequence shown here is derived from an EMBL/GenBank/DDBJ whole genome shotgun (WGS) entry which is preliminary data.</text>
</comment>
<evidence type="ECO:0000259" key="8">
    <source>
        <dbReference type="Pfam" id="PF20684"/>
    </source>
</evidence>
<feature type="transmembrane region" description="Helical" evidence="7">
    <location>
        <begin position="12"/>
        <end position="31"/>
    </location>
</feature>
<dbReference type="GO" id="GO:0016020">
    <property type="term" value="C:membrane"/>
    <property type="evidence" value="ECO:0007669"/>
    <property type="project" value="UniProtKB-SubCell"/>
</dbReference>
<proteinExistence type="inferred from homology"/>
<dbReference type="EMBL" id="CAJRGZ010000019">
    <property type="protein sequence ID" value="CAG5158451.1"/>
    <property type="molecule type" value="Genomic_DNA"/>
</dbReference>
<feature type="transmembrane region" description="Helical" evidence="7">
    <location>
        <begin position="121"/>
        <end position="151"/>
    </location>
</feature>
<dbReference type="InterPro" id="IPR049326">
    <property type="entry name" value="Rhodopsin_dom_fungi"/>
</dbReference>
<keyword evidence="3 7" id="KW-1133">Transmembrane helix</keyword>
<dbReference type="Proteomes" id="UP000676310">
    <property type="component" value="Unassembled WGS sequence"/>
</dbReference>
<dbReference type="RefSeq" id="XP_043168638.1">
    <property type="nucleotide sequence ID" value="XM_043312703.1"/>
</dbReference>
<evidence type="ECO:0000256" key="4">
    <source>
        <dbReference type="ARBA" id="ARBA00023136"/>
    </source>
</evidence>
<keyword evidence="4 7" id="KW-0472">Membrane</keyword>
<name>A0A8J2I6Z7_9PLEO</name>
<feature type="domain" description="Rhodopsin" evidence="8">
    <location>
        <begin position="27"/>
        <end position="268"/>
    </location>
</feature>
<feature type="transmembrane region" description="Helical" evidence="7">
    <location>
        <begin position="171"/>
        <end position="193"/>
    </location>
</feature>
<comment type="subcellular location">
    <subcellularLocation>
        <location evidence="1">Membrane</location>
        <topology evidence="1">Multi-pass membrane protein</topology>
    </subcellularLocation>
</comment>
<evidence type="ECO:0000256" key="1">
    <source>
        <dbReference type="ARBA" id="ARBA00004141"/>
    </source>
</evidence>
<feature type="region of interest" description="Disordered" evidence="6">
    <location>
        <begin position="275"/>
        <end position="304"/>
    </location>
</feature>
<feature type="transmembrane region" description="Helical" evidence="7">
    <location>
        <begin position="43"/>
        <end position="64"/>
    </location>
</feature>
<keyword evidence="2 7" id="KW-0812">Transmembrane</keyword>
<dbReference type="AlphaFoldDB" id="A0A8J2I6Z7"/>
<dbReference type="PANTHER" id="PTHR33048:SF96">
    <property type="entry name" value="INTEGRAL MEMBRANE PROTEIN"/>
    <property type="match status" value="1"/>
</dbReference>
<evidence type="ECO:0000256" key="7">
    <source>
        <dbReference type="SAM" id="Phobius"/>
    </source>
</evidence>
<dbReference type="InterPro" id="IPR052337">
    <property type="entry name" value="SAT4-like"/>
</dbReference>
<reference evidence="9" key="1">
    <citation type="submission" date="2021-05" db="EMBL/GenBank/DDBJ databases">
        <authorList>
            <person name="Stam R."/>
        </authorList>
    </citation>
    <scope>NUCLEOTIDE SEQUENCE</scope>
    <source>
        <strain evidence="9">CS162</strain>
    </source>
</reference>
<dbReference type="Pfam" id="PF20684">
    <property type="entry name" value="Fung_rhodopsin"/>
    <property type="match status" value="1"/>
</dbReference>
<evidence type="ECO:0000313" key="9">
    <source>
        <dbReference type="EMBL" id="CAG5158451.1"/>
    </source>
</evidence>
<accession>A0A8J2I6Z7</accession>
<dbReference type="OrthoDB" id="3923077at2759"/>
<keyword evidence="10" id="KW-1185">Reference proteome</keyword>
<feature type="transmembrane region" description="Helical" evidence="7">
    <location>
        <begin position="205"/>
        <end position="226"/>
    </location>
</feature>
<evidence type="ECO:0000256" key="6">
    <source>
        <dbReference type="SAM" id="MobiDB-lite"/>
    </source>
</evidence>
<comment type="similarity">
    <text evidence="5">Belongs to the SAT4 family.</text>
</comment>
<organism evidence="9 10">
    <name type="scientific">Alternaria atra</name>
    <dbReference type="NCBI Taxonomy" id="119953"/>
    <lineage>
        <taxon>Eukaryota</taxon>
        <taxon>Fungi</taxon>
        <taxon>Dikarya</taxon>
        <taxon>Ascomycota</taxon>
        <taxon>Pezizomycotina</taxon>
        <taxon>Dothideomycetes</taxon>
        <taxon>Pleosporomycetidae</taxon>
        <taxon>Pleosporales</taxon>
        <taxon>Pleosporineae</taxon>
        <taxon>Pleosporaceae</taxon>
        <taxon>Alternaria</taxon>
        <taxon>Alternaria sect. Ulocladioides</taxon>
    </lineage>
</organism>
<feature type="transmembrane region" description="Helical" evidence="7">
    <location>
        <begin position="94"/>
        <end position="114"/>
    </location>
</feature>
<evidence type="ECO:0000256" key="5">
    <source>
        <dbReference type="ARBA" id="ARBA00038359"/>
    </source>
</evidence>
<dbReference type="PANTHER" id="PTHR33048">
    <property type="entry name" value="PTH11-LIKE INTEGRAL MEMBRANE PROTEIN (AFU_ORTHOLOGUE AFUA_5G11245)"/>
    <property type="match status" value="1"/>
</dbReference>
<evidence type="ECO:0000256" key="3">
    <source>
        <dbReference type="ARBA" id="ARBA00022989"/>
    </source>
</evidence>
<dbReference type="GeneID" id="67016825"/>
<protein>
    <recommendedName>
        <fullName evidence="8">Rhodopsin domain-containing protein</fullName>
    </recommendedName>
</protein>
<sequence length="575" mass="64553">MAREDRSGEFTGVLGFFICICTLLVLLRCYCKLVIVKNFAADDYFSVLTLVSFLVFCTLALLGIQNGTGKRRYLIPDEKYPMGMKWWWACEPTYVATNIFLKFSIGIFLLRIAVERTHRTILWIALIVIQVYSVYFFFLFTFQCWPVSFFWEQFRGGKGHCIPSKLVVNSFYGYSALSCATDWTFSIVPIFIVHKLQMSKKKKTTVAVVLAFCAIGSTATVIRIPFIHGLNDIPDFLYSTIDVAIWSTCETGIGLATSAAATLRPLLRQVFGDMSTHDSTSRKHSRMWNSGHPSRSGYREHASQRGENDIQLNSHDSKHQTVHVVGGDGSSLSGSTMELNHDWEQDKDSGLADAGEAGARKGVEGWILPGKDRIHLLEVVFGNYCPKHGYCGTRFNPTFGSCSSSAATCSVSATRSVLTSSRATPIAASTATNTAIRNIYTNARCGNAYEASPLDMTCVGSNPCLFHQLLLNTSAAHQKHRCILRYWISARLCQLRFCVLVPIVHFRGSSDHVIRGASDYKHIRNPFGRLIIKQCVVFRYSVRDHEHMGYLPCLVFFAHDCIDRKLFSKCIRNKR</sequence>
<evidence type="ECO:0000313" key="10">
    <source>
        <dbReference type="Proteomes" id="UP000676310"/>
    </source>
</evidence>